<gene>
    <name evidence="1" type="ORF">AKJ45_01485</name>
</gene>
<accession>A0A133VAP8</accession>
<name>A0A133VAP8_9EURY</name>
<organism evidence="1 2">
    <name type="scientific">candidate division MSBL1 archaeon SCGC-AAA261F19</name>
    <dbReference type="NCBI Taxonomy" id="1698275"/>
    <lineage>
        <taxon>Archaea</taxon>
        <taxon>Methanobacteriati</taxon>
        <taxon>Methanobacteriota</taxon>
        <taxon>candidate division MSBL1</taxon>
    </lineage>
</organism>
<dbReference type="InterPro" id="IPR008482">
    <property type="entry name" value="DUF763"/>
</dbReference>
<dbReference type="PANTHER" id="PTHR38597:SF1">
    <property type="entry name" value="BLL3834 PROTEIN"/>
    <property type="match status" value="1"/>
</dbReference>
<protein>
    <recommendedName>
        <fullName evidence="3">DUF763 domain-containing protein</fullName>
    </recommendedName>
</protein>
<dbReference type="PANTHER" id="PTHR38597">
    <property type="entry name" value="BLL3834 PROTEIN"/>
    <property type="match status" value="1"/>
</dbReference>
<proteinExistence type="predicted"/>
<dbReference type="PATRIC" id="fig|1698275.3.peg.101"/>
<keyword evidence="2" id="KW-1185">Reference proteome</keyword>
<dbReference type="AlphaFoldDB" id="A0A133VAP8"/>
<evidence type="ECO:0000313" key="1">
    <source>
        <dbReference type="EMBL" id="KXB03477.1"/>
    </source>
</evidence>
<evidence type="ECO:0008006" key="3">
    <source>
        <dbReference type="Google" id="ProtNLM"/>
    </source>
</evidence>
<dbReference type="EMBL" id="LHXZ01000012">
    <property type="protein sequence ID" value="KXB03477.1"/>
    <property type="molecule type" value="Genomic_DNA"/>
</dbReference>
<dbReference type="Proteomes" id="UP000070565">
    <property type="component" value="Unassembled WGS sequence"/>
</dbReference>
<sequence>MRRTGFTELPLHGGRAPPWLVGRMKKLAGPIVTIILDEYGRKGLLKRLSSPCWFQALGCVLGYDWHSSGLTTVTSAVLKQVLDPEEHGIFVAGGKGKSSLNTPNEIDGLTKTFELPQEQIEDLKRASRLSAKIDNTAIQAGAPLYHHAFFVTEDRKWAVIQQGMNAENRTARRYHWISDHVTTFVDEPHEAIVAEKKEKHVLDMTAKTSKNSRKTSTDLVKDNPTKIKRDFKSLRPPSQRSLHEWMPGSNEENREVQFLSMPKRMNWRALEKAYELQPENYENLLSIRGIGPATVRGLALVSEIIYGDPPSWRDPAKFSYAFGGKDSIPYPVDKKAMDEAHHALKSAVEEAEIGHREKLKALERLYSIEPEPSRQH</sequence>
<evidence type="ECO:0000313" key="2">
    <source>
        <dbReference type="Proteomes" id="UP000070565"/>
    </source>
</evidence>
<dbReference type="Pfam" id="PF05559">
    <property type="entry name" value="DUF763"/>
    <property type="match status" value="1"/>
</dbReference>
<reference evidence="1 2" key="1">
    <citation type="journal article" date="2016" name="Sci. Rep.">
        <title>Metabolic traits of an uncultured archaeal lineage -MSBL1- from brine pools of the Red Sea.</title>
        <authorList>
            <person name="Mwirichia R."/>
            <person name="Alam I."/>
            <person name="Rashid M."/>
            <person name="Vinu M."/>
            <person name="Ba-Alawi W."/>
            <person name="Anthony Kamau A."/>
            <person name="Kamanda Ngugi D."/>
            <person name="Goker M."/>
            <person name="Klenk H.P."/>
            <person name="Bajic V."/>
            <person name="Stingl U."/>
        </authorList>
    </citation>
    <scope>NUCLEOTIDE SEQUENCE [LARGE SCALE GENOMIC DNA]</scope>
    <source>
        <strain evidence="1">SCGC-AAA261F19</strain>
    </source>
</reference>
<comment type="caution">
    <text evidence="1">The sequence shown here is derived from an EMBL/GenBank/DDBJ whole genome shotgun (WGS) entry which is preliminary data.</text>
</comment>